<evidence type="ECO:0000256" key="1">
    <source>
        <dbReference type="SAM" id="SignalP"/>
    </source>
</evidence>
<dbReference type="EMBL" id="JBHUMM010000009">
    <property type="protein sequence ID" value="MFD2671112.1"/>
    <property type="molecule type" value="Genomic_DNA"/>
</dbReference>
<accession>A0ABW5RAJ7</accession>
<protein>
    <recommendedName>
        <fullName evidence="4">DUF4136 domain-containing protein</fullName>
    </recommendedName>
</protein>
<evidence type="ECO:0000313" key="2">
    <source>
        <dbReference type="EMBL" id="MFD2671112.1"/>
    </source>
</evidence>
<feature type="signal peptide" evidence="1">
    <location>
        <begin position="1"/>
        <end position="19"/>
    </location>
</feature>
<sequence>MKSKYLIVFLILLFSLAGCQEKNQNLKESKNAGAKEIFSYAEFRDLFKDMSQNIQILDFKKIEQTEGTDMIAIDKEFSFGKRKMLTYSGEQNDDETQETIRFEDKANGIIIIIDLIYLRNSIGNDMLFWSINNSEYFKDNVNVNRYKEGIFSIENILVKVEIISDNGNLPTGSDYDIFKSVVDYLEDYNENLN</sequence>
<keyword evidence="1" id="KW-0732">Signal</keyword>
<evidence type="ECO:0000313" key="3">
    <source>
        <dbReference type="Proteomes" id="UP001597497"/>
    </source>
</evidence>
<dbReference type="PROSITE" id="PS51257">
    <property type="entry name" value="PROKAR_LIPOPROTEIN"/>
    <property type="match status" value="1"/>
</dbReference>
<comment type="caution">
    <text evidence="2">The sequence shown here is derived from an EMBL/GenBank/DDBJ whole genome shotgun (WGS) entry which is preliminary data.</text>
</comment>
<evidence type="ECO:0008006" key="4">
    <source>
        <dbReference type="Google" id="ProtNLM"/>
    </source>
</evidence>
<name>A0ABW5RAJ7_9BACL</name>
<organism evidence="2 3">
    <name type="scientific">Marinicrinis sediminis</name>
    <dbReference type="NCBI Taxonomy" id="1652465"/>
    <lineage>
        <taxon>Bacteria</taxon>
        <taxon>Bacillati</taxon>
        <taxon>Bacillota</taxon>
        <taxon>Bacilli</taxon>
        <taxon>Bacillales</taxon>
        <taxon>Paenibacillaceae</taxon>
    </lineage>
</organism>
<dbReference type="RefSeq" id="WP_379928545.1">
    <property type="nucleotide sequence ID" value="NZ_JBHUMM010000009.1"/>
</dbReference>
<keyword evidence="3" id="KW-1185">Reference proteome</keyword>
<feature type="chain" id="PRO_5046873686" description="DUF4136 domain-containing protein" evidence="1">
    <location>
        <begin position="20"/>
        <end position="193"/>
    </location>
</feature>
<proteinExistence type="predicted"/>
<reference evidence="3" key="1">
    <citation type="journal article" date="2019" name="Int. J. Syst. Evol. Microbiol.">
        <title>The Global Catalogue of Microorganisms (GCM) 10K type strain sequencing project: providing services to taxonomists for standard genome sequencing and annotation.</title>
        <authorList>
            <consortium name="The Broad Institute Genomics Platform"/>
            <consortium name="The Broad Institute Genome Sequencing Center for Infectious Disease"/>
            <person name="Wu L."/>
            <person name="Ma J."/>
        </authorList>
    </citation>
    <scope>NUCLEOTIDE SEQUENCE [LARGE SCALE GENOMIC DNA]</scope>
    <source>
        <strain evidence="3">KCTC 33676</strain>
    </source>
</reference>
<dbReference type="Proteomes" id="UP001597497">
    <property type="component" value="Unassembled WGS sequence"/>
</dbReference>
<gene>
    <name evidence="2" type="ORF">ACFSUC_05785</name>
</gene>